<accession>A0A6F8T8G6</accession>
<protein>
    <submittedName>
        <fullName evidence="1">Uncharacterized protein</fullName>
    </submittedName>
</protein>
<dbReference type="Proteomes" id="UP000502894">
    <property type="component" value="Chromosome"/>
</dbReference>
<dbReference type="EMBL" id="AP022839">
    <property type="protein sequence ID" value="BCA96503.1"/>
    <property type="molecule type" value="Genomic_DNA"/>
</dbReference>
<keyword evidence="2" id="KW-1185">Reference proteome</keyword>
<sequence length="59" mass="6861">MAINSNQLSIQIDCLKQDGYSLHWSRLFFTGAGRLLSIDYWVNPVFNVEWSKKNGIKQE</sequence>
<dbReference type="KEGG" id="lant:TUM19329_28640"/>
<proteinExistence type="predicted"/>
<organism evidence="1 2">
    <name type="scientific">Legionella antarctica</name>
    <dbReference type="NCBI Taxonomy" id="2708020"/>
    <lineage>
        <taxon>Bacteria</taxon>
        <taxon>Pseudomonadati</taxon>
        <taxon>Pseudomonadota</taxon>
        <taxon>Gammaproteobacteria</taxon>
        <taxon>Legionellales</taxon>
        <taxon>Legionellaceae</taxon>
        <taxon>Legionella</taxon>
    </lineage>
</organism>
<evidence type="ECO:0000313" key="1">
    <source>
        <dbReference type="EMBL" id="BCA96503.1"/>
    </source>
</evidence>
<gene>
    <name evidence="1" type="ORF">TUM19329_28640</name>
</gene>
<name>A0A6F8T8G6_9GAMM</name>
<evidence type="ECO:0000313" key="2">
    <source>
        <dbReference type="Proteomes" id="UP000502894"/>
    </source>
</evidence>
<dbReference type="AlphaFoldDB" id="A0A6F8T8G6"/>
<reference evidence="1" key="1">
    <citation type="journal article" date="2020" name="Microbiol. Resour. Announc.">
        <title>Complete Genome Sequence of Novel Psychrotolerant Legionella Strain TUM19329, Isolated from Antarctic Lake Sediment.</title>
        <authorList>
            <person name="Shimada S."/>
            <person name="Nakai R."/>
            <person name="Aoki K."/>
            <person name="Shimoeda N."/>
            <person name="Ohno G."/>
            <person name="Miyazaki Y."/>
            <person name="Kudoh S."/>
            <person name="Imura S."/>
            <person name="Watanabe K."/>
            <person name="Ishii Y."/>
            <person name="Tateda K."/>
        </authorList>
    </citation>
    <scope>NUCLEOTIDE SEQUENCE [LARGE SCALE GENOMIC DNA]</scope>
    <source>
        <strain evidence="1">TUM19329</strain>
    </source>
</reference>